<keyword evidence="1" id="KW-0472">Membrane</keyword>
<dbReference type="RefSeq" id="WP_231954094.1">
    <property type="nucleotide sequence ID" value="NZ_BOMJ01000016.1"/>
</dbReference>
<dbReference type="AlphaFoldDB" id="A0A1H1RV53"/>
<keyword evidence="3" id="KW-1185">Reference proteome</keyword>
<protein>
    <submittedName>
        <fullName evidence="2">Uncharacterized protein</fullName>
    </submittedName>
</protein>
<reference evidence="2 3" key="1">
    <citation type="submission" date="2016-10" db="EMBL/GenBank/DDBJ databases">
        <authorList>
            <person name="de Groot N.N."/>
        </authorList>
    </citation>
    <scope>NUCLEOTIDE SEQUENCE [LARGE SCALE GENOMIC DNA]</scope>
    <source>
        <strain evidence="2 3">DSM 43941</strain>
    </source>
</reference>
<evidence type="ECO:0000313" key="2">
    <source>
        <dbReference type="EMBL" id="SDS39416.1"/>
    </source>
</evidence>
<proteinExistence type="predicted"/>
<dbReference type="Proteomes" id="UP000198688">
    <property type="component" value="Chromosome I"/>
</dbReference>
<dbReference type="EMBL" id="LT629758">
    <property type="protein sequence ID" value="SDS39416.1"/>
    <property type="molecule type" value="Genomic_DNA"/>
</dbReference>
<evidence type="ECO:0000256" key="1">
    <source>
        <dbReference type="SAM" id="Phobius"/>
    </source>
</evidence>
<feature type="transmembrane region" description="Helical" evidence="1">
    <location>
        <begin position="30"/>
        <end position="49"/>
    </location>
</feature>
<name>A0A1H1RV53_9ACTN</name>
<accession>A0A1H1RV53</accession>
<keyword evidence="1" id="KW-1133">Transmembrane helix</keyword>
<organism evidence="2 3">
    <name type="scientific">Actinoplanes derwentensis</name>
    <dbReference type="NCBI Taxonomy" id="113562"/>
    <lineage>
        <taxon>Bacteria</taxon>
        <taxon>Bacillati</taxon>
        <taxon>Actinomycetota</taxon>
        <taxon>Actinomycetes</taxon>
        <taxon>Micromonosporales</taxon>
        <taxon>Micromonosporaceae</taxon>
        <taxon>Actinoplanes</taxon>
    </lineage>
</organism>
<feature type="transmembrane region" description="Helical" evidence="1">
    <location>
        <begin position="56"/>
        <end position="75"/>
    </location>
</feature>
<evidence type="ECO:0000313" key="3">
    <source>
        <dbReference type="Proteomes" id="UP000198688"/>
    </source>
</evidence>
<gene>
    <name evidence="2" type="ORF">SAMN04489716_0690</name>
</gene>
<keyword evidence="1" id="KW-0812">Transmembrane</keyword>
<sequence>MRSRTSTTPLSVPSSIERAGRPLLQFVNSFFPVIDVVLIGLVAQMALAGSSRRPSMWLFTVGAVMLFSGDLLYSIRDGHP</sequence>